<protein>
    <submittedName>
        <fullName evidence="2">Uncharacterized protein</fullName>
    </submittedName>
</protein>
<gene>
    <name evidence="1" type="ORF">SAMN02745247_02590</name>
    <name evidence="2" type="ORF">SAMN02745247_02591</name>
</gene>
<feature type="non-terminal residue" evidence="2">
    <location>
        <position position="1"/>
    </location>
</feature>
<organism evidence="2 3">
    <name type="scientific">Butyrivibrio hungatei DSM 14810</name>
    <dbReference type="NCBI Taxonomy" id="1121132"/>
    <lineage>
        <taxon>Bacteria</taxon>
        <taxon>Bacillati</taxon>
        <taxon>Bacillota</taxon>
        <taxon>Clostridia</taxon>
        <taxon>Lachnospirales</taxon>
        <taxon>Lachnospiraceae</taxon>
        <taxon>Butyrivibrio</taxon>
    </lineage>
</organism>
<name>A0A1M7SXC5_9FIRM</name>
<dbReference type="EMBL" id="FRDH01000012">
    <property type="protein sequence ID" value="SHN63110.1"/>
    <property type="molecule type" value="Genomic_DNA"/>
</dbReference>
<dbReference type="EMBL" id="FRDH01000011">
    <property type="protein sequence ID" value="SHN62896.1"/>
    <property type="molecule type" value="Genomic_DNA"/>
</dbReference>
<evidence type="ECO:0000313" key="3">
    <source>
        <dbReference type="Proteomes" id="UP000184097"/>
    </source>
</evidence>
<reference evidence="2 3" key="1">
    <citation type="submission" date="2016-12" db="EMBL/GenBank/DDBJ databases">
        <authorList>
            <person name="Song W.-J."/>
            <person name="Kurnit D.M."/>
        </authorList>
    </citation>
    <scope>NUCLEOTIDE SEQUENCE [LARGE SCALE GENOMIC DNA]</scope>
    <source>
        <strain evidence="2 3">DSM 14810</strain>
    </source>
</reference>
<evidence type="ECO:0000313" key="1">
    <source>
        <dbReference type="EMBL" id="SHN62896.1"/>
    </source>
</evidence>
<dbReference type="Proteomes" id="UP000184097">
    <property type="component" value="Unassembled WGS sequence"/>
</dbReference>
<dbReference type="RefSeq" id="WP_207647721.1">
    <property type="nucleotide sequence ID" value="NZ_FRDH01000011.1"/>
</dbReference>
<proteinExistence type="predicted"/>
<sequence>ARACVLKQKLHEHIEKYRFFDEGKTKLYSKNGIKDSDSVSKTEFKVRNITLMNIEKSSEILKNKL</sequence>
<evidence type="ECO:0000313" key="2">
    <source>
        <dbReference type="EMBL" id="SHN63110.1"/>
    </source>
</evidence>
<dbReference type="AlphaFoldDB" id="A0A1M7SXC5"/>
<accession>A0A1M7SXC5</accession>